<dbReference type="KEGG" id="byl:A4V09_13865"/>
<feature type="transmembrane region" description="Helical" evidence="1">
    <location>
        <begin position="178"/>
        <end position="200"/>
    </location>
</feature>
<keyword evidence="1" id="KW-0812">Transmembrane</keyword>
<dbReference type="InterPro" id="IPR043747">
    <property type="entry name" value="DUF5692"/>
</dbReference>
<protein>
    <submittedName>
        <fullName evidence="2">Uncharacterized protein</fullName>
    </submittedName>
</protein>
<feature type="transmembrane region" description="Helical" evidence="1">
    <location>
        <begin position="67"/>
        <end position="86"/>
    </location>
</feature>
<feature type="transmembrane region" description="Helical" evidence="1">
    <location>
        <begin position="206"/>
        <end position="226"/>
    </location>
</feature>
<keyword evidence="3" id="KW-1185">Reference proteome</keyword>
<name>A0A1C7ID39_9FIRM</name>
<evidence type="ECO:0000313" key="2">
    <source>
        <dbReference type="EMBL" id="ANU76753.1"/>
    </source>
</evidence>
<sequence>MGMFAFYEGVPTALVLLVWLCVFVSLFALNEVTRRFKWVGFSAFVILPVVLTVLWLTAFKDTAYMDWFHLAKVYSSTAGCIGFWCIRHVKKLSSNRIALCFPPLILAVNICEAVLRDFEIGRYVTPVMEYTNNQTQYYIGGAWNYMNGIAGILNIITITGWFGICIRAVTKKDGSKDMLWPDMMWFWIVAYDLWNFAYTYNCLPTHAWYCGFALLLAPTVCAFTVGKGAWLQHRAHTLALWCMFAQTVPAFQDASRWMVHSTSSKAIADAAVSQGYVAADGYTALVEPGIYRLASANPSTTALFLVSLLALLANIGVFVYMILHIRKTKRNPYKTDLYSDLPSYKKIKALAKS</sequence>
<dbReference type="EMBL" id="CP015405">
    <property type="protein sequence ID" value="ANU76753.1"/>
    <property type="molecule type" value="Genomic_DNA"/>
</dbReference>
<dbReference type="Pfam" id="PF18948">
    <property type="entry name" value="DUF5692"/>
    <property type="match status" value="1"/>
</dbReference>
<proteinExistence type="predicted"/>
<dbReference type="STRING" id="1796616.A4V09_13865"/>
<feature type="transmembrane region" description="Helical" evidence="1">
    <location>
        <begin position="12"/>
        <end position="29"/>
    </location>
</feature>
<evidence type="ECO:0000313" key="3">
    <source>
        <dbReference type="Proteomes" id="UP000092574"/>
    </source>
</evidence>
<reference evidence="2" key="1">
    <citation type="submission" date="2017-04" db="EMBL/GenBank/DDBJ databases">
        <title>Complete Genome Sequences of Twelve Strains of a Stable Defined Moderately Diverse Mouse Microbiota 2 (sDMDMm2).</title>
        <authorList>
            <person name="Uchimura Y."/>
            <person name="Wyss M."/>
            <person name="Brugiroux S."/>
            <person name="Limenitakis J.P."/>
            <person name="Stecher B."/>
            <person name="McCoy K.D."/>
            <person name="Macpherson A.J."/>
        </authorList>
    </citation>
    <scope>NUCLEOTIDE SEQUENCE</scope>
    <source>
        <strain evidence="2">YL58</strain>
    </source>
</reference>
<gene>
    <name evidence="2" type="ORF">A4V09_13865</name>
</gene>
<keyword evidence="1" id="KW-0472">Membrane</keyword>
<feature type="transmembrane region" description="Helical" evidence="1">
    <location>
        <begin position="36"/>
        <end position="55"/>
    </location>
</feature>
<dbReference type="OrthoDB" id="7054801at2"/>
<dbReference type="AlphaFoldDB" id="A0A1C7ID39"/>
<dbReference type="Proteomes" id="UP000092574">
    <property type="component" value="Chromosome"/>
</dbReference>
<feature type="transmembrane region" description="Helical" evidence="1">
    <location>
        <begin position="302"/>
        <end position="323"/>
    </location>
</feature>
<accession>A0A1C7ID39</accession>
<organism evidence="2 3">
    <name type="scientific">Blautia pseudococcoides</name>
    <dbReference type="NCBI Taxonomy" id="1796616"/>
    <lineage>
        <taxon>Bacteria</taxon>
        <taxon>Bacillati</taxon>
        <taxon>Bacillota</taxon>
        <taxon>Clostridia</taxon>
        <taxon>Lachnospirales</taxon>
        <taxon>Lachnospiraceae</taxon>
        <taxon>Blautia</taxon>
    </lineage>
</organism>
<keyword evidence="1" id="KW-1133">Transmembrane helix</keyword>
<evidence type="ECO:0000256" key="1">
    <source>
        <dbReference type="SAM" id="Phobius"/>
    </source>
</evidence>
<feature type="transmembrane region" description="Helical" evidence="1">
    <location>
        <begin position="145"/>
        <end position="166"/>
    </location>
</feature>